<name>A0AAV0AW75_PHAPC</name>
<organism evidence="1 2">
    <name type="scientific">Phakopsora pachyrhizi</name>
    <name type="common">Asian soybean rust disease fungus</name>
    <dbReference type="NCBI Taxonomy" id="170000"/>
    <lineage>
        <taxon>Eukaryota</taxon>
        <taxon>Fungi</taxon>
        <taxon>Dikarya</taxon>
        <taxon>Basidiomycota</taxon>
        <taxon>Pucciniomycotina</taxon>
        <taxon>Pucciniomycetes</taxon>
        <taxon>Pucciniales</taxon>
        <taxon>Phakopsoraceae</taxon>
        <taxon>Phakopsora</taxon>
    </lineage>
</organism>
<sequence>MSSGFVTMKNFINAQAVAQVIHWPKPEQANITLAPEPRDVYVIFLFISSSSDHF</sequence>
<evidence type="ECO:0000313" key="2">
    <source>
        <dbReference type="Proteomes" id="UP001153365"/>
    </source>
</evidence>
<dbReference type="EMBL" id="CALTRL010001356">
    <property type="protein sequence ID" value="CAH7672185.1"/>
    <property type="molecule type" value="Genomic_DNA"/>
</dbReference>
<comment type="caution">
    <text evidence="1">The sequence shown here is derived from an EMBL/GenBank/DDBJ whole genome shotgun (WGS) entry which is preliminary data.</text>
</comment>
<reference evidence="1" key="1">
    <citation type="submission" date="2022-06" db="EMBL/GenBank/DDBJ databases">
        <authorList>
            <consortium name="SYNGENTA / RWTH Aachen University"/>
        </authorList>
    </citation>
    <scope>NUCLEOTIDE SEQUENCE</scope>
</reference>
<feature type="non-terminal residue" evidence="1">
    <location>
        <position position="54"/>
    </location>
</feature>
<keyword evidence="2" id="KW-1185">Reference proteome</keyword>
<proteinExistence type="predicted"/>
<dbReference type="AlphaFoldDB" id="A0AAV0AW75"/>
<dbReference type="Proteomes" id="UP001153365">
    <property type="component" value="Unassembled WGS sequence"/>
</dbReference>
<evidence type="ECO:0000313" key="1">
    <source>
        <dbReference type="EMBL" id="CAH7672185.1"/>
    </source>
</evidence>
<protein>
    <submittedName>
        <fullName evidence="1">Uncharacterized protein</fullName>
    </submittedName>
</protein>
<accession>A0AAV0AW75</accession>
<gene>
    <name evidence="1" type="ORF">PPACK8108_LOCUS6991</name>
</gene>